<dbReference type="SUPFAM" id="SSF52540">
    <property type="entry name" value="P-loop containing nucleoside triphosphate hydrolases"/>
    <property type="match status" value="1"/>
</dbReference>
<reference evidence="4 5" key="1">
    <citation type="journal article" date="2014" name="Genome Biol. Evol.">
        <title>The secreted proteins of Achlya hypogyna and Thraustotheca clavata identify the ancestral oomycete secretome and reveal gene acquisitions by horizontal gene transfer.</title>
        <authorList>
            <person name="Misner I."/>
            <person name="Blouin N."/>
            <person name="Leonard G."/>
            <person name="Richards T.A."/>
            <person name="Lane C.E."/>
        </authorList>
    </citation>
    <scope>NUCLEOTIDE SEQUENCE [LARGE SCALE GENOMIC DNA]</scope>
    <source>
        <strain evidence="4 5">ATCC 34112</strain>
    </source>
</reference>
<evidence type="ECO:0000313" key="4">
    <source>
        <dbReference type="EMBL" id="OQS02630.1"/>
    </source>
</evidence>
<dbReference type="AlphaFoldDB" id="A0A1V9ZXV7"/>
<keyword evidence="5" id="KW-1185">Reference proteome</keyword>
<accession>A0A1V9ZXV7</accession>
<evidence type="ECO:0000256" key="1">
    <source>
        <dbReference type="ARBA" id="ARBA00022737"/>
    </source>
</evidence>
<comment type="caution">
    <text evidence="4">The sequence shown here is derived from an EMBL/GenBank/DDBJ whole genome shotgun (WGS) entry which is preliminary data.</text>
</comment>
<gene>
    <name evidence="4" type="ORF">THRCLA_05013</name>
</gene>
<feature type="compositionally biased region" description="Basic and acidic residues" evidence="2">
    <location>
        <begin position="199"/>
        <end position="271"/>
    </location>
</feature>
<dbReference type="Gene3D" id="3.40.50.300">
    <property type="entry name" value="P-loop containing nucleotide triphosphate hydrolases"/>
    <property type="match status" value="1"/>
</dbReference>
<name>A0A1V9ZXV7_9STRA</name>
<evidence type="ECO:0000259" key="3">
    <source>
        <dbReference type="Pfam" id="PF24883"/>
    </source>
</evidence>
<protein>
    <recommendedName>
        <fullName evidence="3">Nephrocystin 3-like N-terminal domain-containing protein</fullName>
    </recommendedName>
</protein>
<proteinExistence type="predicted"/>
<dbReference type="Pfam" id="PF24883">
    <property type="entry name" value="NPHP3_N"/>
    <property type="match status" value="1"/>
</dbReference>
<dbReference type="InterPro" id="IPR027417">
    <property type="entry name" value="P-loop_NTPase"/>
</dbReference>
<organism evidence="4 5">
    <name type="scientific">Thraustotheca clavata</name>
    <dbReference type="NCBI Taxonomy" id="74557"/>
    <lineage>
        <taxon>Eukaryota</taxon>
        <taxon>Sar</taxon>
        <taxon>Stramenopiles</taxon>
        <taxon>Oomycota</taxon>
        <taxon>Saprolegniomycetes</taxon>
        <taxon>Saprolegniales</taxon>
        <taxon>Achlyaceae</taxon>
        <taxon>Thraustotheca</taxon>
    </lineage>
</organism>
<dbReference type="PANTHER" id="PTHR10039">
    <property type="entry name" value="AMELOGENIN"/>
    <property type="match status" value="1"/>
</dbReference>
<feature type="domain" description="Nephrocystin 3-like N-terminal" evidence="3">
    <location>
        <begin position="310"/>
        <end position="473"/>
    </location>
</feature>
<dbReference type="Proteomes" id="UP000243217">
    <property type="component" value="Unassembled WGS sequence"/>
</dbReference>
<feature type="region of interest" description="Disordered" evidence="2">
    <location>
        <begin position="166"/>
        <end position="271"/>
    </location>
</feature>
<dbReference type="EMBL" id="JNBS01001102">
    <property type="protein sequence ID" value="OQS02630.1"/>
    <property type="molecule type" value="Genomic_DNA"/>
</dbReference>
<dbReference type="OrthoDB" id="5967843at2759"/>
<evidence type="ECO:0000313" key="5">
    <source>
        <dbReference type="Proteomes" id="UP000243217"/>
    </source>
</evidence>
<dbReference type="STRING" id="74557.A0A1V9ZXV7"/>
<dbReference type="InterPro" id="IPR056884">
    <property type="entry name" value="NPHP3-like_N"/>
</dbReference>
<evidence type="ECO:0000256" key="2">
    <source>
        <dbReference type="SAM" id="MobiDB-lite"/>
    </source>
</evidence>
<sequence>MAIFFRRSSIKGNDDNVNMPRERVTLSNVAQSAITGSSYGEIPSSYQLGALQETITSINKQFNDYKRETIARLDHVEGNMQESTKNSIEERQNLINQRNFKPTTSTEGEQAAMEAMKEHVEGIRRDVMTELHTTRYDLLKEMAMLRGAVMQLCDMINNGDRKFSVMSDSTTSSETDSDSIRESNFTSNPKVPYLPAPVRSKEKALAAKEPSKTPKESTKEPKVAKETKATTQKVTRESKVIKESSRPSRESSRVSRESVRRDSTKGLFRESARMPIKDQALTEPWENVLNKHLPFIETQKPAMEMIPKTRKWAIARFTKWVHDASISEPVNDAKILNVVGGGGTGKTTLLSHIVSNYPTQIMASHFVRYDERHSTLSILMSLAHQISCKLPDYQQQLVRLNLPYLIQEPDPVVLATKLLIEPMNLMQAPLEAQVIVLDAVDEDLPTPSMHLVKLLSQCALEFPSWVLFLISSRPDAAAMLPTHDTIRFDMDHRSFAADCTIAVQSIMEKHQLDDKNILHLLKAKSQGNFLFLQFVDQAFSMIHSDIDAGMVLELPKTLTDIYTQVFEEKYGKGRRRVWQKVQPVLEAILGAATISHQKNSCPFVTEADVQHIFKLSAPDLALIARSLEDIVYVNDGMYHLENKCIFDYLTADARTEEDAAYVNVERGLHYLTKGNVPFVPNSSSLKKTKVSFDV</sequence>
<keyword evidence="1" id="KW-0677">Repeat</keyword>